<feature type="compositionally biased region" description="Basic residues" evidence="1">
    <location>
        <begin position="136"/>
        <end position="145"/>
    </location>
</feature>
<dbReference type="Proteomes" id="UP001243330">
    <property type="component" value="Unassembled WGS sequence"/>
</dbReference>
<feature type="compositionally biased region" description="Polar residues" evidence="1">
    <location>
        <begin position="77"/>
        <end position="86"/>
    </location>
</feature>
<evidence type="ECO:0000313" key="3">
    <source>
        <dbReference type="Proteomes" id="UP001243330"/>
    </source>
</evidence>
<proteinExistence type="predicted"/>
<feature type="region of interest" description="Disordered" evidence="1">
    <location>
        <begin position="77"/>
        <end position="145"/>
    </location>
</feature>
<evidence type="ECO:0000256" key="1">
    <source>
        <dbReference type="SAM" id="MobiDB-lite"/>
    </source>
</evidence>
<organism evidence="2 3">
    <name type="scientific">Colletotrichum chrysophilum</name>
    <dbReference type="NCBI Taxonomy" id="1836956"/>
    <lineage>
        <taxon>Eukaryota</taxon>
        <taxon>Fungi</taxon>
        <taxon>Dikarya</taxon>
        <taxon>Ascomycota</taxon>
        <taxon>Pezizomycotina</taxon>
        <taxon>Sordariomycetes</taxon>
        <taxon>Hypocreomycetidae</taxon>
        <taxon>Glomerellales</taxon>
        <taxon>Glomerellaceae</taxon>
        <taxon>Colletotrichum</taxon>
        <taxon>Colletotrichum gloeosporioides species complex</taxon>
    </lineage>
</organism>
<gene>
    <name evidence="2" type="ORF">CCHR01_19649</name>
</gene>
<dbReference type="AlphaFoldDB" id="A0AAD8ZYL8"/>
<reference evidence="2" key="1">
    <citation type="submission" date="2023-01" db="EMBL/GenBank/DDBJ databases">
        <title>Colletotrichum chrysophilum M932 genome sequence.</title>
        <authorList>
            <person name="Baroncelli R."/>
        </authorList>
    </citation>
    <scope>NUCLEOTIDE SEQUENCE</scope>
    <source>
        <strain evidence="2">M932</strain>
    </source>
</reference>
<name>A0AAD8ZYL8_9PEZI</name>
<comment type="caution">
    <text evidence="2">The sequence shown here is derived from an EMBL/GenBank/DDBJ whole genome shotgun (WGS) entry which is preliminary data.</text>
</comment>
<sequence length="145" mass="16200">MEPFVHNTQYSILICTLCKYAVLANEVTAHLRNHHRSITAKARSKVAGLVGDIPGIIRSQADLQSFQYPDSTVYGSAWTSGRTTSGRRIGSPYVRGRCGMRSPAVSRRTSAAGRPRRRRRSRGCVWTPSSPSSRNRTSRARRRAR</sequence>
<evidence type="ECO:0000313" key="2">
    <source>
        <dbReference type="EMBL" id="KAK1837729.1"/>
    </source>
</evidence>
<protein>
    <submittedName>
        <fullName evidence="2">Uncharacterized protein</fullName>
    </submittedName>
</protein>
<dbReference type="InterPro" id="IPR022698">
    <property type="entry name" value="OrsD"/>
</dbReference>
<dbReference type="EMBL" id="JAQOWY010001041">
    <property type="protein sequence ID" value="KAK1837729.1"/>
    <property type="molecule type" value="Genomic_DNA"/>
</dbReference>
<accession>A0AAD8ZYL8</accession>
<keyword evidence="3" id="KW-1185">Reference proteome</keyword>
<dbReference type="Pfam" id="PF12013">
    <property type="entry name" value="OrsD"/>
    <property type="match status" value="1"/>
</dbReference>